<accession>A0A5C8FJH5</accession>
<dbReference type="EMBL" id="SAYE01000014">
    <property type="protein sequence ID" value="TXJ49788.1"/>
    <property type="molecule type" value="Genomic_DNA"/>
</dbReference>
<evidence type="ECO:0000313" key="3">
    <source>
        <dbReference type="Proteomes" id="UP000322307"/>
    </source>
</evidence>
<dbReference type="Proteomes" id="UP000322307">
    <property type="component" value="Unassembled WGS sequence"/>
</dbReference>
<evidence type="ECO:0000259" key="1">
    <source>
        <dbReference type="Pfam" id="PF14088"/>
    </source>
</evidence>
<dbReference type="InterPro" id="IPR025364">
    <property type="entry name" value="DUF4268"/>
</dbReference>
<proteinExistence type="predicted"/>
<protein>
    <submittedName>
        <fullName evidence="2">DUF4268 domain-containing protein</fullName>
    </submittedName>
</protein>
<sequence length="312" mass="37066">MSKEFGKLEEITDLRDYWKNEATDFTPWLAKEENISLLSEAVGLDITVEERESNVGDFNVDIYASETETDRKIIIENQLEATDHDHLGKLITYASGKEANIIIWIVKEAREEHRAAIEWLNNHTDKEIGFFLCEIKIYKIENSKPAVKFEVIQRPNEWTKEIKNMDLNPTEQLRYEYWTAYNDYAFKDAQSEYAKNFGKRKPSKFPYMGLSIGNSDCNIVVWQTRKDNNIKIELRIYDNKGLFDNLFNYKENIENEAGLQFDWQKLPKNNEKISRVIIQKEVDFDNKEKWEEQFDWIMETAIKMKKTFTKYI</sequence>
<comment type="caution">
    <text evidence="2">The sequence shown here is derived from an EMBL/GenBank/DDBJ whole genome shotgun (WGS) entry which is preliminary data.</text>
</comment>
<dbReference type="Pfam" id="PF14088">
    <property type="entry name" value="DUF4268"/>
    <property type="match status" value="1"/>
</dbReference>
<dbReference type="AlphaFoldDB" id="A0A5C8FJH5"/>
<gene>
    <name evidence="2" type="ORF">EPJ84_06930</name>
</gene>
<evidence type="ECO:0000313" key="2">
    <source>
        <dbReference type="EMBL" id="TXJ49788.1"/>
    </source>
</evidence>
<feature type="domain" description="DUF4268" evidence="1">
    <location>
        <begin position="173"/>
        <end position="311"/>
    </location>
</feature>
<dbReference type="RefSeq" id="WP_147718152.1">
    <property type="nucleotide sequence ID" value="NZ_SAYE01000014.1"/>
</dbReference>
<organism evidence="2 3">
    <name type="scientific">Brachyspira aalborgi</name>
    <dbReference type="NCBI Taxonomy" id="29522"/>
    <lineage>
        <taxon>Bacteria</taxon>
        <taxon>Pseudomonadati</taxon>
        <taxon>Spirochaetota</taxon>
        <taxon>Spirochaetia</taxon>
        <taxon>Brachyspirales</taxon>
        <taxon>Brachyspiraceae</taxon>
        <taxon>Brachyspira</taxon>
    </lineage>
</organism>
<reference evidence="2 3" key="1">
    <citation type="journal article" date="1992" name="Lakartidningen">
        <title>[Penicillin V and not amoxicillin is the first choice preparation in acute otitis].</title>
        <authorList>
            <person name="Kamme C."/>
            <person name="Lundgren K."/>
            <person name="Prellner K."/>
        </authorList>
    </citation>
    <scope>NUCLEOTIDE SEQUENCE [LARGE SCALE GENOMIC DNA]</scope>
    <source>
        <strain evidence="2 3">PC3939II</strain>
    </source>
</reference>
<name>A0A5C8FJH5_9SPIR</name>